<protein>
    <recommendedName>
        <fullName evidence="2">RNase H type-1 domain-containing protein</fullName>
    </recommendedName>
</protein>
<dbReference type="InterPro" id="IPR044730">
    <property type="entry name" value="RNase_H-like_dom_plant"/>
</dbReference>
<proteinExistence type="predicted"/>
<dbReference type="Proteomes" id="UP000026961">
    <property type="component" value="Chromosome 2"/>
</dbReference>
<dbReference type="GO" id="GO:0004523">
    <property type="term" value="F:RNA-DNA hybrid ribonuclease activity"/>
    <property type="evidence" value="ECO:0007669"/>
    <property type="project" value="InterPro"/>
</dbReference>
<dbReference type="InterPro" id="IPR002156">
    <property type="entry name" value="RNaseH_domain"/>
</dbReference>
<dbReference type="InterPro" id="IPR012337">
    <property type="entry name" value="RNaseH-like_sf"/>
</dbReference>
<evidence type="ECO:0000259" key="2">
    <source>
        <dbReference type="Pfam" id="PF13456"/>
    </source>
</evidence>
<feature type="region of interest" description="Disordered" evidence="1">
    <location>
        <begin position="1"/>
        <end position="20"/>
    </location>
</feature>
<dbReference type="Pfam" id="PF13456">
    <property type="entry name" value="RVT_3"/>
    <property type="match status" value="1"/>
</dbReference>
<feature type="domain" description="RNase H type-1" evidence="2">
    <location>
        <begin position="113"/>
        <end position="164"/>
    </location>
</feature>
<dbReference type="AlphaFoldDB" id="A0A0D9YUV6"/>
<reference evidence="3" key="1">
    <citation type="submission" date="2015-04" db="UniProtKB">
        <authorList>
            <consortium name="EnsemblPlants"/>
        </authorList>
    </citation>
    <scope>IDENTIFICATION</scope>
</reference>
<dbReference type="CDD" id="cd06222">
    <property type="entry name" value="RNase_H_like"/>
    <property type="match status" value="1"/>
</dbReference>
<accession>A0A0D9YUV6</accession>
<dbReference type="Gramene" id="OGLUM02G24230.1">
    <property type="protein sequence ID" value="OGLUM02G24230.1"/>
    <property type="gene ID" value="OGLUM02G24230"/>
</dbReference>
<name>A0A0D9YUV6_9ORYZ</name>
<dbReference type="GO" id="GO:0003676">
    <property type="term" value="F:nucleic acid binding"/>
    <property type="evidence" value="ECO:0007669"/>
    <property type="project" value="InterPro"/>
</dbReference>
<keyword evidence="4" id="KW-1185">Reference proteome</keyword>
<organism evidence="3">
    <name type="scientific">Oryza glumipatula</name>
    <dbReference type="NCBI Taxonomy" id="40148"/>
    <lineage>
        <taxon>Eukaryota</taxon>
        <taxon>Viridiplantae</taxon>
        <taxon>Streptophyta</taxon>
        <taxon>Embryophyta</taxon>
        <taxon>Tracheophyta</taxon>
        <taxon>Spermatophyta</taxon>
        <taxon>Magnoliopsida</taxon>
        <taxon>Liliopsida</taxon>
        <taxon>Poales</taxon>
        <taxon>Poaceae</taxon>
        <taxon>BOP clade</taxon>
        <taxon>Oryzoideae</taxon>
        <taxon>Oryzeae</taxon>
        <taxon>Oryzinae</taxon>
        <taxon>Oryza</taxon>
    </lineage>
</organism>
<dbReference type="SUPFAM" id="SSF53098">
    <property type="entry name" value="Ribonuclease H-like"/>
    <property type="match status" value="1"/>
</dbReference>
<evidence type="ECO:0000313" key="3">
    <source>
        <dbReference type="EnsemblPlants" id="OGLUM02G24230.1"/>
    </source>
</evidence>
<evidence type="ECO:0000313" key="4">
    <source>
        <dbReference type="Proteomes" id="UP000026961"/>
    </source>
</evidence>
<dbReference type="EnsemblPlants" id="OGLUM02G24230.1">
    <property type="protein sequence ID" value="OGLUM02G24230.1"/>
    <property type="gene ID" value="OGLUM02G24230"/>
</dbReference>
<dbReference type="HOGENOM" id="CLU_1456598_0_0_1"/>
<sequence length="186" mass="20764">MLMQHQGLPANLQSSGSCGPHQAFPPRGSGSYGLHQGLQNLHLKVVKKSIEIYKIYIFKERSLVGTTVSSKDMPIMNSFIDIFENFVQYNNEIYFRQWEHSRVSGWVPQGLSLPRGHSALEAELLACKEGIARALQWTLVPIIIESDCLAAINMIQTNQRTLRTKQEGIRAASTHARACVTDSPSL</sequence>
<evidence type="ECO:0000256" key="1">
    <source>
        <dbReference type="SAM" id="MobiDB-lite"/>
    </source>
</evidence>
<reference evidence="3" key="2">
    <citation type="submission" date="2018-05" db="EMBL/GenBank/DDBJ databases">
        <title>OgluRS3 (Oryza glumaepatula Reference Sequence Version 3).</title>
        <authorList>
            <person name="Zhang J."/>
            <person name="Kudrna D."/>
            <person name="Lee S."/>
            <person name="Talag J."/>
            <person name="Welchert J."/>
            <person name="Wing R.A."/>
        </authorList>
    </citation>
    <scope>NUCLEOTIDE SEQUENCE [LARGE SCALE GENOMIC DNA]</scope>
</reference>